<dbReference type="EC" id="4.2.2.29" evidence="7"/>
<dbReference type="Gene3D" id="3.30.160.60">
    <property type="entry name" value="Classic Zinc Finger"/>
    <property type="match status" value="1"/>
</dbReference>
<evidence type="ECO:0000256" key="4">
    <source>
        <dbReference type="ARBA" id="ARBA00023136"/>
    </source>
</evidence>
<keyword evidence="7" id="KW-0997">Cell inner membrane</keyword>
<keyword evidence="1 7" id="KW-1003">Cell membrane</keyword>
<evidence type="ECO:0000313" key="8">
    <source>
        <dbReference type="EMBL" id="MDX5932771.1"/>
    </source>
</evidence>
<comment type="function">
    <text evidence="7">Functions as a peptidoglycan terminase that cleaves nascent peptidoglycan strands endolytically to terminate their elongation.</text>
</comment>
<protein>
    <recommendedName>
        <fullName evidence="7">Endolytic murein transglycosylase</fullName>
        <ecNumber evidence="7">4.2.2.29</ecNumber>
    </recommendedName>
    <alternativeName>
        <fullName evidence="7">Peptidoglycan lytic transglycosylase</fullName>
    </alternativeName>
    <alternativeName>
        <fullName evidence="7">Peptidoglycan polymerization terminase</fullName>
    </alternativeName>
</protein>
<evidence type="ECO:0000256" key="3">
    <source>
        <dbReference type="ARBA" id="ARBA00022989"/>
    </source>
</evidence>
<dbReference type="GO" id="GO:0005886">
    <property type="term" value="C:plasma membrane"/>
    <property type="evidence" value="ECO:0007669"/>
    <property type="project" value="UniProtKB-UniRule"/>
</dbReference>
<reference evidence="8 9" key="1">
    <citation type="submission" date="2023-11" db="EMBL/GenBank/DDBJ databases">
        <title>MicrobeMod: A computational toolkit for identifying prokaryotic methylation and restriction-modification with nanopore sequencing.</title>
        <authorList>
            <person name="Crits-Christoph A."/>
            <person name="Kang S.C."/>
            <person name="Lee H."/>
            <person name="Ostrov N."/>
        </authorList>
    </citation>
    <scope>NUCLEOTIDE SEQUENCE [LARGE SCALE GENOMIC DNA]</scope>
    <source>
        <strain evidence="8 9">DSMZ 700</strain>
    </source>
</reference>
<gene>
    <name evidence="7 8" type="primary">mltG</name>
    <name evidence="8" type="ORF">SIL87_18630</name>
</gene>
<dbReference type="NCBIfam" id="TIGR00247">
    <property type="entry name" value="endolytic transglycosylase MltG"/>
    <property type="match status" value="1"/>
</dbReference>
<keyword evidence="4 7" id="KW-0472">Membrane</keyword>
<evidence type="ECO:0000256" key="2">
    <source>
        <dbReference type="ARBA" id="ARBA00022692"/>
    </source>
</evidence>
<keyword evidence="5 7" id="KW-0456">Lyase</keyword>
<dbReference type="Proteomes" id="UP001279553">
    <property type="component" value="Unassembled WGS sequence"/>
</dbReference>
<comment type="caution">
    <text evidence="8">The sequence shown here is derived from an EMBL/GenBank/DDBJ whole genome shotgun (WGS) entry which is preliminary data.</text>
</comment>
<dbReference type="Gene3D" id="3.30.1490.480">
    <property type="entry name" value="Endolytic murein transglycosylase"/>
    <property type="match status" value="1"/>
</dbReference>
<dbReference type="PANTHER" id="PTHR30518">
    <property type="entry name" value="ENDOLYTIC MUREIN TRANSGLYCOSYLASE"/>
    <property type="match status" value="1"/>
</dbReference>
<evidence type="ECO:0000256" key="5">
    <source>
        <dbReference type="ARBA" id="ARBA00023239"/>
    </source>
</evidence>
<keyword evidence="9" id="KW-1185">Reference proteome</keyword>
<dbReference type="RefSeq" id="WP_319615626.1">
    <property type="nucleotide sequence ID" value="NZ_JAWXYB010000018.1"/>
</dbReference>
<dbReference type="PANTHER" id="PTHR30518:SF2">
    <property type="entry name" value="ENDOLYTIC MUREIN TRANSGLYCOSYLASE"/>
    <property type="match status" value="1"/>
</dbReference>
<feature type="site" description="Important for catalytic activity" evidence="7">
    <location>
        <position position="200"/>
    </location>
</feature>
<dbReference type="GO" id="GO:0008932">
    <property type="term" value="F:lytic endotransglycosylase activity"/>
    <property type="evidence" value="ECO:0007669"/>
    <property type="project" value="UniProtKB-UniRule"/>
</dbReference>
<accession>A0AAW9DU73</accession>
<dbReference type="InterPro" id="IPR003770">
    <property type="entry name" value="MLTG-like"/>
</dbReference>
<keyword evidence="3 7" id="KW-1133">Transmembrane helix</keyword>
<evidence type="ECO:0000256" key="7">
    <source>
        <dbReference type="HAMAP-Rule" id="MF_02065"/>
    </source>
</evidence>
<dbReference type="CDD" id="cd08010">
    <property type="entry name" value="MltG_like"/>
    <property type="match status" value="1"/>
</dbReference>
<comment type="catalytic activity">
    <reaction evidence="7">
        <text>a peptidoglycan chain = a peptidoglycan chain with N-acetyl-1,6-anhydromuramyl-[peptide] at the reducing end + a peptidoglycan chain with N-acetylglucosamine at the non-reducing end.</text>
        <dbReference type="EC" id="4.2.2.29"/>
    </reaction>
</comment>
<dbReference type="AlphaFoldDB" id="A0AAW9DU73"/>
<dbReference type="GO" id="GO:0009252">
    <property type="term" value="P:peptidoglycan biosynthetic process"/>
    <property type="evidence" value="ECO:0007669"/>
    <property type="project" value="UniProtKB-UniRule"/>
</dbReference>
<dbReference type="EMBL" id="JAWXYB010000018">
    <property type="protein sequence ID" value="MDX5932771.1"/>
    <property type="molecule type" value="Genomic_DNA"/>
</dbReference>
<evidence type="ECO:0000256" key="6">
    <source>
        <dbReference type="ARBA" id="ARBA00023316"/>
    </source>
</evidence>
<proteinExistence type="inferred from homology"/>
<dbReference type="Pfam" id="PF02618">
    <property type="entry name" value="YceG"/>
    <property type="match status" value="1"/>
</dbReference>
<organism evidence="8 9">
    <name type="scientific">Acidiphilium acidophilum</name>
    <name type="common">Thiobacillus acidophilus</name>
    <dbReference type="NCBI Taxonomy" id="76588"/>
    <lineage>
        <taxon>Bacteria</taxon>
        <taxon>Pseudomonadati</taxon>
        <taxon>Pseudomonadota</taxon>
        <taxon>Alphaproteobacteria</taxon>
        <taxon>Acetobacterales</taxon>
        <taxon>Acidocellaceae</taxon>
        <taxon>Acidiphilium</taxon>
    </lineage>
</organism>
<dbReference type="HAMAP" id="MF_02065">
    <property type="entry name" value="MltG"/>
    <property type="match status" value="1"/>
</dbReference>
<keyword evidence="6 7" id="KW-0961">Cell wall biogenesis/degradation</keyword>
<comment type="similarity">
    <text evidence="7">Belongs to the transglycosylase MltG family.</text>
</comment>
<keyword evidence="2 7" id="KW-0812">Transmembrane</keyword>
<name>A0AAW9DU73_ACIAO</name>
<evidence type="ECO:0000313" key="9">
    <source>
        <dbReference type="Proteomes" id="UP001279553"/>
    </source>
</evidence>
<sequence length="324" mass="35002">MFGRGRLILLLLTLVVTLNLGRMAVQESYDGPGALRVTRNVVIPPGGTATVAAALHRAGVIEYPLIFEMAAWLTRGQGPLQAGEYTFVAHGSLRRVLHTLRFGPAVQHKATIPDGLTATQIADIINALPRATGHVAPPPEGSVLPQTYDYIYDASRKAILARMQRAMRKALAKAWAGRAPGLPLDTPRQAVILASIVQLETPVASELPRIAGVYENRLKQNMKLQADPTVIYAVTKGRATALTHRVDDHDLAVDSPYNTYLHHGLPPGPIAAPGVRAIEAVLHPAATKDLYFVANGAGGHMFARTFSEQLANIARYRASRVRHP</sequence>
<evidence type="ECO:0000256" key="1">
    <source>
        <dbReference type="ARBA" id="ARBA00022475"/>
    </source>
</evidence>
<dbReference type="GO" id="GO:0071555">
    <property type="term" value="P:cell wall organization"/>
    <property type="evidence" value="ECO:0007669"/>
    <property type="project" value="UniProtKB-KW"/>
</dbReference>